<evidence type="ECO:0000313" key="2">
    <source>
        <dbReference type="Proteomes" id="UP000199045"/>
    </source>
</evidence>
<dbReference type="EMBL" id="FNBN01000003">
    <property type="protein sequence ID" value="SDG17889.1"/>
    <property type="molecule type" value="Genomic_DNA"/>
</dbReference>
<dbReference type="OrthoDB" id="1441047at2"/>
<dbReference type="Proteomes" id="UP000199045">
    <property type="component" value="Unassembled WGS sequence"/>
</dbReference>
<evidence type="ECO:0008006" key="3">
    <source>
        <dbReference type="Google" id="ProtNLM"/>
    </source>
</evidence>
<protein>
    <recommendedName>
        <fullName evidence="3">Lipoprotein</fullName>
    </recommendedName>
</protein>
<dbReference type="PROSITE" id="PS51257">
    <property type="entry name" value="PROKAR_LIPOPROTEIN"/>
    <property type="match status" value="1"/>
</dbReference>
<dbReference type="RefSeq" id="WP_143011487.1">
    <property type="nucleotide sequence ID" value="NZ_FNBN01000003.1"/>
</dbReference>
<organism evidence="1 2">
    <name type="scientific">Chitinophaga filiformis</name>
    <name type="common">Myxococcus filiformis</name>
    <name type="synonym">Flexibacter filiformis</name>
    <dbReference type="NCBI Taxonomy" id="104663"/>
    <lineage>
        <taxon>Bacteria</taxon>
        <taxon>Pseudomonadati</taxon>
        <taxon>Bacteroidota</taxon>
        <taxon>Chitinophagia</taxon>
        <taxon>Chitinophagales</taxon>
        <taxon>Chitinophagaceae</taxon>
        <taxon>Chitinophaga</taxon>
    </lineage>
</organism>
<evidence type="ECO:0000313" key="1">
    <source>
        <dbReference type="EMBL" id="SDG17889.1"/>
    </source>
</evidence>
<proteinExistence type="predicted"/>
<name>A0A1G7S5Z8_CHIFI</name>
<reference evidence="1 2" key="1">
    <citation type="submission" date="2016-10" db="EMBL/GenBank/DDBJ databases">
        <authorList>
            <person name="de Groot N.N."/>
        </authorList>
    </citation>
    <scope>NUCLEOTIDE SEQUENCE [LARGE SCALE GENOMIC DNA]</scope>
    <source>
        <strain evidence="1 2">DSM 527</strain>
    </source>
</reference>
<sequence length="174" mass="20336">MKQHSGRLLLTLFFLSFSMTVLSCGKIKGKGHKVIGRSKEVVTDQTERVFPTYNADTADTKDNQNRFKEHLQIELTSDVKDLYTYGDFMAIDYSVLMSFSCDQSTIDKIIEKNGLQLSTEDNMRAISFPGKFNWWKQETIDQLIPYRAGEEDEFWQFLWYNPATKQAFYEEFSM</sequence>
<gene>
    <name evidence="1" type="ORF">SAMN04488121_103731</name>
</gene>
<accession>A0A1G7S5Z8</accession>
<dbReference type="AlphaFoldDB" id="A0A1G7S5Z8"/>